<dbReference type="GO" id="GO:0051082">
    <property type="term" value="F:unfolded protein binding"/>
    <property type="evidence" value="ECO:0007669"/>
    <property type="project" value="TreeGrafter"/>
</dbReference>
<dbReference type="Proteomes" id="UP001412239">
    <property type="component" value="Unassembled WGS sequence"/>
</dbReference>
<evidence type="ECO:0000256" key="2">
    <source>
        <dbReference type="ARBA" id="ARBA00004319"/>
    </source>
</evidence>
<comment type="similarity">
    <text evidence="4">Belongs to the glycosyltransferase 8 family.</text>
</comment>
<dbReference type="Pfam" id="PF18400">
    <property type="entry name" value="Thioredoxin_12"/>
    <property type="match status" value="1"/>
</dbReference>
<evidence type="ECO:0000313" key="16">
    <source>
        <dbReference type="EMBL" id="CUS10427.1"/>
    </source>
</evidence>
<keyword evidence="8" id="KW-0325">Glycoprotein</keyword>
<sequence length="1543" mass="173856">MRLPNFGGRLSVGLLLLSPCVRLVSCGPAVSVALKASWNGAPFLLELLETAADEVGPSYFPLLDRIAAGDFADIDSDEALYHAFLRVAREEGFLVGQEELASFDFALSIHAAAPRIEAHYHYYENSLEPMMGRLYDATCQVWLQWSQKQVCGTGGDFKDMLKSWERYQKYGILSFDRRKLQFDRVLETREDKPAAILYADIGAPNFKQFHEVLRDYAKQGVLTYRVRYKPRTNGKGRPVILGGYGVELALKKTDYIVMDDRDVSGEGDVSKGKETQIPVGELDDQEVQDIKPLHPKDMSFLGMKAASFVMESGDPLTMLLKLLQDFPKHASSVAAIDVNPDVADALQENWDSFLGPGQNALWINGVQLENSDVNAFALLEHLRRERRFVNSFKALGVNSSEAVQLLSHQILASSRQDEAPQRFDYRDSIEGGKAIIWLNDLEKDLRYREWSSAVGTLLRRVYPGQLHPLRRNVHHLVVPVNLASKEDLALIAEQLRLFVDRKIALRFGLVPLTGTPEAVAQAKVFYYLNDAYGLPVALGYLELALESGQFSMPNAKVLEQVIKGAEVIEGWTALPLEEVLSSEAVGEHIKASKSWAGRMGANSLIPPVFINGLSVARDEQWMQIMSARLQGDVQLTQRVVYEEIANDETDFAALLLGNAATRRNSYIFPEGEESIRTINVGKLLKEYPHVFDRLPTIISDRPDRLVESTIWVIGDFDEKDGYELLQGASELQKLAPGVNLVSINNPQLVSGNPALSTLLHQLHQVGFFKGPEQLQQLLEEVPPLKEHADIPKAEALLQMQIPDAKPSSWRFPDHIESGNFWRESQMMLEAAGFKPGQRGVIINGRVVGPVPVDEEFGAEDFMQLLEYEHSRRILPALKAANEMGVLEKLKGSQSSACLTNLVALSNVPEAPTSVFQGPSLARTDAFDRLWEQEHVAIESGDKGKAIFQAVASIDPASELAQKWVPILKVLSEMKGVYMKIYLNPQRVVAELPVKRFYRHVLNSAPIFDENGNLADPQARFENIPELPLLSLSMDVPPSWLVTPKESPYDLDNLRIQSLKDRLKGSDIEALYELRSILIEGHSTDIVNGGPPKGAQLVLGTEKEPHFADTIIMANLGYFQFKANPGYYKMELKEGRSKEIFRIDSTGTKGFQQGKRAVTDEDSEIALLSFQGATLFPRLSRNPGMEVEDVLEQSTGAPKNVGDFATKFLKKAEGVLVNFGFLAPAADLKPRADINIFSVASGHLYERFLYIMMLSVMKHTGKSVKFWFIENFLSPSFKDFIPIMAKEYGFEYELVTYKWPHWLRGQKEKQREIWGYKILFLDVLFPLDLDKVIFVDADQIVRTDMSELVDLDLQGAPYGFTPMCDSREEIEGFRFWKQGYWKNFLKGLPYHISALYVVDLKRFRQIAAGDRLRQQYHQLSADPHSLSNLDQDLPNHMQSMLPIHSLPQEWLWCETWCSDESLKTAKTIDLCNNPMTKEPKLDRARRQVPEWTAYDEEIAALARRSLKKEGGEESEAARRAEKEEETMEAPEERESEQPTIKEEL</sequence>
<dbReference type="GO" id="GO:0036503">
    <property type="term" value="P:ERAD pathway"/>
    <property type="evidence" value="ECO:0007669"/>
    <property type="project" value="TreeGrafter"/>
</dbReference>
<keyword evidence="17" id="KW-1185">Reference proteome</keyword>
<dbReference type="InterPro" id="IPR040694">
    <property type="entry name" value="UGGT_TRXL_2"/>
</dbReference>
<protein>
    <recommendedName>
        <fullName evidence="18">UDP-glucose:glycoprotein glucosyltransferase</fullName>
    </recommendedName>
</protein>
<dbReference type="SUPFAM" id="SSF53448">
    <property type="entry name" value="Nucleotide-diphospho-sugar transferases"/>
    <property type="match status" value="1"/>
</dbReference>
<name>A0A292PVD8_9PEZI</name>
<organism evidence="16 17">
    <name type="scientific">Tuber aestivum</name>
    <name type="common">summer truffle</name>
    <dbReference type="NCBI Taxonomy" id="59557"/>
    <lineage>
        <taxon>Eukaryota</taxon>
        <taxon>Fungi</taxon>
        <taxon>Dikarya</taxon>
        <taxon>Ascomycota</taxon>
        <taxon>Pezizomycotina</taxon>
        <taxon>Pezizomycetes</taxon>
        <taxon>Pezizales</taxon>
        <taxon>Tuberaceae</taxon>
        <taxon>Tuber</taxon>
    </lineage>
</organism>
<evidence type="ECO:0000256" key="5">
    <source>
        <dbReference type="ARBA" id="ARBA00022679"/>
    </source>
</evidence>
<dbReference type="CDD" id="cd06432">
    <property type="entry name" value="GT8_HUGT1_C_like"/>
    <property type="match status" value="1"/>
</dbReference>
<evidence type="ECO:0000256" key="8">
    <source>
        <dbReference type="ARBA" id="ARBA00023180"/>
    </source>
</evidence>
<feature type="compositionally biased region" description="Basic and acidic residues" evidence="9">
    <location>
        <begin position="1506"/>
        <end position="1521"/>
    </location>
</feature>
<keyword evidence="5" id="KW-0808">Transferase</keyword>
<evidence type="ECO:0000256" key="7">
    <source>
        <dbReference type="ARBA" id="ARBA00022824"/>
    </source>
</evidence>
<dbReference type="GO" id="GO:0003980">
    <property type="term" value="F:UDP-glucose:glycoprotein glucosyltransferase activity"/>
    <property type="evidence" value="ECO:0007669"/>
    <property type="project" value="InterPro"/>
</dbReference>
<evidence type="ECO:0000256" key="4">
    <source>
        <dbReference type="ARBA" id="ARBA00006351"/>
    </source>
</evidence>
<evidence type="ECO:0000256" key="3">
    <source>
        <dbReference type="ARBA" id="ARBA00004922"/>
    </source>
</evidence>
<dbReference type="InterPro" id="IPR040692">
    <property type="entry name" value="UGGT_TRXL_3"/>
</dbReference>
<feature type="compositionally biased region" description="Basic and acidic residues" evidence="9">
    <location>
        <begin position="1529"/>
        <end position="1543"/>
    </location>
</feature>
<dbReference type="InterPro" id="IPR009448">
    <property type="entry name" value="UDP-g_GGtrans"/>
</dbReference>
<feature type="chain" id="PRO_5012742217" description="UDP-glucose:glycoprotein glucosyltransferase" evidence="10">
    <location>
        <begin position="27"/>
        <end position="1543"/>
    </location>
</feature>
<evidence type="ECO:0000256" key="10">
    <source>
        <dbReference type="SAM" id="SignalP"/>
    </source>
</evidence>
<keyword evidence="6 10" id="KW-0732">Signal</keyword>
<dbReference type="FunFam" id="3.90.550.10:FF:000065">
    <property type="entry name" value="UDP-glucose:glycoprotein glucosyltransferase, putative"/>
    <property type="match status" value="1"/>
</dbReference>
<feature type="signal peptide" evidence="10">
    <location>
        <begin position="1"/>
        <end position="26"/>
    </location>
</feature>
<feature type="domain" description="UGGT thioredoxin-like" evidence="11">
    <location>
        <begin position="41"/>
        <end position="234"/>
    </location>
</feature>
<dbReference type="UniPathway" id="UPA00378"/>
<dbReference type="Gene3D" id="3.90.550.10">
    <property type="entry name" value="Spore Coat Polysaccharide Biosynthesis Protein SpsA, Chain A"/>
    <property type="match status" value="1"/>
</dbReference>
<dbReference type="PANTHER" id="PTHR11226">
    <property type="entry name" value="UDP-GLUCOSE GLYCOPROTEIN:GLUCOSYLTRANSFERASE"/>
    <property type="match status" value="1"/>
</dbReference>
<evidence type="ECO:0000256" key="1">
    <source>
        <dbReference type="ARBA" id="ARBA00001913"/>
    </source>
</evidence>
<dbReference type="Pfam" id="PF18401">
    <property type="entry name" value="Thioredoxin_13"/>
    <property type="match status" value="1"/>
</dbReference>
<dbReference type="GO" id="GO:0005788">
    <property type="term" value="C:endoplasmic reticulum lumen"/>
    <property type="evidence" value="ECO:0007669"/>
    <property type="project" value="UniProtKB-SubCell"/>
</dbReference>
<evidence type="ECO:0000259" key="12">
    <source>
        <dbReference type="Pfam" id="PF18401"/>
    </source>
</evidence>
<feature type="domain" description="UDP-glucose:glycoprotein glucosyltransferase thioredoxin-like" evidence="14">
    <location>
        <begin position="679"/>
        <end position="903"/>
    </location>
</feature>
<dbReference type="InterPro" id="IPR040525">
    <property type="entry name" value="UGGT_TRXL_4"/>
</dbReference>
<comment type="subcellular location">
    <subcellularLocation>
        <location evidence="2">Endoplasmic reticulum lumen</location>
    </subcellularLocation>
</comment>
<dbReference type="InterPro" id="IPR040497">
    <property type="entry name" value="Glyco_transf_24"/>
</dbReference>
<dbReference type="Pfam" id="PF18402">
    <property type="entry name" value="Thioredoxin_14"/>
    <property type="match status" value="1"/>
</dbReference>
<gene>
    <name evidence="16" type="ORF">GSTUAT00005508001</name>
</gene>
<evidence type="ECO:0000259" key="15">
    <source>
        <dbReference type="Pfam" id="PF18404"/>
    </source>
</evidence>
<dbReference type="Pfam" id="PF06427">
    <property type="entry name" value="UDP-g_GGTase"/>
    <property type="match status" value="1"/>
</dbReference>
<dbReference type="InterPro" id="IPR029044">
    <property type="entry name" value="Nucleotide-diphossugar_trans"/>
</dbReference>
<feature type="region of interest" description="Disordered" evidence="9">
    <location>
        <begin position="1503"/>
        <end position="1543"/>
    </location>
</feature>
<comment type="pathway">
    <text evidence="3">Protein modification; protein glycosylation.</text>
</comment>
<dbReference type="GO" id="GO:0018279">
    <property type="term" value="P:protein N-linked glycosylation via asparagine"/>
    <property type="evidence" value="ECO:0007669"/>
    <property type="project" value="TreeGrafter"/>
</dbReference>
<dbReference type="EMBL" id="LN891048">
    <property type="protein sequence ID" value="CUS10427.1"/>
    <property type="molecule type" value="Genomic_DNA"/>
</dbReference>
<evidence type="ECO:0000256" key="9">
    <source>
        <dbReference type="SAM" id="MobiDB-lite"/>
    </source>
</evidence>
<dbReference type="Pfam" id="PF18404">
    <property type="entry name" value="Glyco_transf_24"/>
    <property type="match status" value="1"/>
</dbReference>
<accession>A0A292PVD8</accession>
<evidence type="ECO:0000259" key="13">
    <source>
        <dbReference type="Pfam" id="PF18402"/>
    </source>
</evidence>
<evidence type="ECO:0000313" key="17">
    <source>
        <dbReference type="Proteomes" id="UP001412239"/>
    </source>
</evidence>
<reference evidence="16" key="1">
    <citation type="submission" date="2015-10" db="EMBL/GenBank/DDBJ databases">
        <authorList>
            <person name="Regsiter A."/>
            <person name="william w."/>
        </authorList>
    </citation>
    <scope>NUCLEOTIDE SEQUENCE</scope>
    <source>
        <strain evidence="16">Montdore</strain>
    </source>
</reference>
<evidence type="ECO:0000259" key="14">
    <source>
        <dbReference type="Pfam" id="PF18403"/>
    </source>
</evidence>
<evidence type="ECO:0000256" key="6">
    <source>
        <dbReference type="ARBA" id="ARBA00022729"/>
    </source>
</evidence>
<dbReference type="PANTHER" id="PTHR11226:SF0">
    <property type="entry name" value="UDP-GLUCOSE:GLYCOPROTEIN GLUCOSYLTRANSFERASE"/>
    <property type="match status" value="1"/>
</dbReference>
<keyword evidence="7" id="KW-0256">Endoplasmic reticulum</keyword>
<feature type="domain" description="Glucosyltransferase 24 catalytic" evidence="15">
    <location>
        <begin position="1233"/>
        <end position="1499"/>
    </location>
</feature>
<dbReference type="InterPro" id="IPR040693">
    <property type="entry name" value="UGGT_TRXL_1"/>
</dbReference>
<comment type="cofactor">
    <cofactor evidence="1">
        <name>Ca(2+)</name>
        <dbReference type="ChEBI" id="CHEBI:29108"/>
    </cofactor>
</comment>
<evidence type="ECO:0000259" key="11">
    <source>
        <dbReference type="Pfam" id="PF18400"/>
    </source>
</evidence>
<feature type="domain" description="UGGT thioredoxin-like" evidence="13">
    <location>
        <begin position="423"/>
        <end position="667"/>
    </location>
</feature>
<evidence type="ECO:0008006" key="18">
    <source>
        <dbReference type="Google" id="ProtNLM"/>
    </source>
</evidence>
<dbReference type="Pfam" id="PF18403">
    <property type="entry name" value="Thioredoxin_15"/>
    <property type="match status" value="1"/>
</dbReference>
<proteinExistence type="inferred from homology"/>
<feature type="domain" description="UGGT thioredoxin-like" evidence="12">
    <location>
        <begin position="286"/>
        <end position="417"/>
    </location>
</feature>